<dbReference type="InterPro" id="IPR011006">
    <property type="entry name" value="CheY-like_superfamily"/>
</dbReference>
<keyword evidence="4" id="KW-1185">Reference proteome</keyword>
<evidence type="ECO:0000313" key="3">
    <source>
        <dbReference type="EMBL" id="GBR52156.1"/>
    </source>
</evidence>
<evidence type="ECO:0000259" key="2">
    <source>
        <dbReference type="PROSITE" id="PS50110"/>
    </source>
</evidence>
<sequence length="132" mass="14207">MVITAASMSIVLVDDQTSIRSLLRNSLIQLGFVNVSGVKNGLEALEHVRNNTVHLIISDFNMPDMDGLALLRAIRSSPSTQKVGFIMLTGHANKNLVQKAISEGVNNFLAKPFTISTLKSRIEAVFGPICGG</sequence>
<reference evidence="3 4" key="1">
    <citation type="submission" date="2013-04" db="EMBL/GenBank/DDBJ databases">
        <title>The genome sequencing project of 58 acetic acid bacteria.</title>
        <authorList>
            <person name="Okamoto-Kainuma A."/>
            <person name="Ishikawa M."/>
            <person name="Umino S."/>
            <person name="Koizumi Y."/>
            <person name="Shiwa Y."/>
            <person name="Yoshikawa H."/>
            <person name="Matsutani M."/>
            <person name="Matsushita K."/>
        </authorList>
    </citation>
    <scope>NUCLEOTIDE SEQUENCE [LARGE SCALE GENOMIC DNA]</scope>
    <source>
        <strain evidence="3 4">NBRC 106555</strain>
    </source>
</reference>
<evidence type="ECO:0000256" key="1">
    <source>
        <dbReference type="PROSITE-ProRule" id="PRU00169"/>
    </source>
</evidence>
<dbReference type="InterPro" id="IPR052048">
    <property type="entry name" value="ST_Response_Regulator"/>
</dbReference>
<dbReference type="SUPFAM" id="SSF52172">
    <property type="entry name" value="CheY-like"/>
    <property type="match status" value="1"/>
</dbReference>
<keyword evidence="1" id="KW-0597">Phosphoprotein</keyword>
<feature type="domain" description="Response regulatory" evidence="2">
    <location>
        <begin position="9"/>
        <end position="126"/>
    </location>
</feature>
<accession>A0ABQ0QP89</accession>
<name>A0ABQ0QP89_9PROT</name>
<dbReference type="Gene3D" id="3.40.50.2300">
    <property type="match status" value="1"/>
</dbReference>
<protein>
    <submittedName>
        <fullName evidence="3">Chemotaxis protein CheY</fullName>
    </submittedName>
</protein>
<dbReference type="SMART" id="SM00448">
    <property type="entry name" value="REC"/>
    <property type="match status" value="1"/>
</dbReference>
<dbReference type="InterPro" id="IPR001789">
    <property type="entry name" value="Sig_transdc_resp-reg_receiver"/>
</dbReference>
<evidence type="ECO:0000313" key="4">
    <source>
        <dbReference type="Proteomes" id="UP001062632"/>
    </source>
</evidence>
<dbReference type="EMBL" id="BAQC01000018">
    <property type="protein sequence ID" value="GBR52156.1"/>
    <property type="molecule type" value="Genomic_DNA"/>
</dbReference>
<dbReference type="Proteomes" id="UP001062632">
    <property type="component" value="Unassembled WGS sequence"/>
</dbReference>
<dbReference type="PROSITE" id="PS50110">
    <property type="entry name" value="RESPONSE_REGULATORY"/>
    <property type="match status" value="1"/>
</dbReference>
<feature type="modified residue" description="4-aspartylphosphate" evidence="1">
    <location>
        <position position="59"/>
    </location>
</feature>
<gene>
    <name evidence="3" type="ORF">AA106555_0821</name>
</gene>
<comment type="caution">
    <text evidence="3">The sequence shown here is derived from an EMBL/GenBank/DDBJ whole genome shotgun (WGS) entry which is preliminary data.</text>
</comment>
<dbReference type="PANTHER" id="PTHR43228">
    <property type="entry name" value="TWO-COMPONENT RESPONSE REGULATOR"/>
    <property type="match status" value="1"/>
</dbReference>
<dbReference type="PANTHER" id="PTHR43228:SF1">
    <property type="entry name" value="TWO-COMPONENT RESPONSE REGULATOR ARR22"/>
    <property type="match status" value="1"/>
</dbReference>
<dbReference type="Pfam" id="PF00072">
    <property type="entry name" value="Response_reg"/>
    <property type="match status" value="1"/>
</dbReference>
<organism evidence="3 4">
    <name type="scientific">Neokomagataea thailandica NBRC 106555</name>
    <dbReference type="NCBI Taxonomy" id="1223520"/>
    <lineage>
        <taxon>Bacteria</taxon>
        <taxon>Pseudomonadati</taxon>
        <taxon>Pseudomonadota</taxon>
        <taxon>Alphaproteobacteria</taxon>
        <taxon>Acetobacterales</taxon>
        <taxon>Acetobacteraceae</taxon>
        <taxon>Neokomagataea</taxon>
    </lineage>
</organism>
<proteinExistence type="predicted"/>